<proteinExistence type="predicted"/>
<dbReference type="AlphaFoldDB" id="A0A2K8SUV6"/>
<dbReference type="KEGG" id="nfl:COO91_04535"/>
<evidence type="ECO:0000313" key="2">
    <source>
        <dbReference type="Proteomes" id="UP000232003"/>
    </source>
</evidence>
<keyword evidence="2" id="KW-1185">Reference proteome</keyword>
<name>A0A2K8SUV6_9NOSO</name>
<protein>
    <submittedName>
        <fullName evidence="1">Uncharacterized protein</fullName>
    </submittedName>
</protein>
<sequence>MEVYQHLGNAFYTQLGRFQVFQDSADLDLIFRKGTAWSIYVVYRRRHRRIIKKSLKTSYFS</sequence>
<organism evidence="1 2">
    <name type="scientific">Nostoc flagelliforme CCNUN1</name>
    <dbReference type="NCBI Taxonomy" id="2038116"/>
    <lineage>
        <taxon>Bacteria</taxon>
        <taxon>Bacillati</taxon>
        <taxon>Cyanobacteriota</taxon>
        <taxon>Cyanophyceae</taxon>
        <taxon>Nostocales</taxon>
        <taxon>Nostocaceae</taxon>
        <taxon>Nostoc</taxon>
    </lineage>
</organism>
<reference evidence="1 2" key="1">
    <citation type="submission" date="2017-11" db="EMBL/GenBank/DDBJ databases">
        <title>Complete genome of a free-living desiccation-tolerant cyanobacterium and its photosynthetic adaptation to extreme terrestrial habitat.</title>
        <authorList>
            <person name="Shang J."/>
        </authorList>
    </citation>
    <scope>NUCLEOTIDE SEQUENCE [LARGE SCALE GENOMIC DNA]</scope>
    <source>
        <strain evidence="1 2">CCNUN1</strain>
    </source>
</reference>
<dbReference type="Proteomes" id="UP000232003">
    <property type="component" value="Chromosome"/>
</dbReference>
<accession>A0A2K8SUV6</accession>
<gene>
    <name evidence="1" type="ORF">COO91_04535</name>
</gene>
<evidence type="ECO:0000313" key="1">
    <source>
        <dbReference type="EMBL" id="AUB38565.1"/>
    </source>
</evidence>
<dbReference type="EMBL" id="CP024785">
    <property type="protein sequence ID" value="AUB38565.1"/>
    <property type="molecule type" value="Genomic_DNA"/>
</dbReference>